<dbReference type="EMBL" id="SOCP01000015">
    <property type="protein sequence ID" value="TDV43555.1"/>
    <property type="molecule type" value="Genomic_DNA"/>
</dbReference>
<dbReference type="PROSITE" id="PS00137">
    <property type="entry name" value="SUBTILASE_HIS"/>
    <property type="match status" value="1"/>
</dbReference>
<dbReference type="RefSeq" id="WP_133906787.1">
    <property type="nucleotide sequence ID" value="NZ_SOCP01000015.1"/>
</dbReference>
<dbReference type="PROSITE" id="PS51892">
    <property type="entry name" value="SUBTILASE"/>
    <property type="match status" value="1"/>
</dbReference>
<dbReference type="OrthoDB" id="9795680at2"/>
<dbReference type="AlphaFoldDB" id="A0A4R7V6B4"/>
<feature type="active site" description="Charge relay system" evidence="5 6">
    <location>
        <position position="413"/>
    </location>
</feature>
<name>A0A4R7V6B4_9PSEU</name>
<dbReference type="PANTHER" id="PTHR43806:SF11">
    <property type="entry name" value="CEREVISIN-RELATED"/>
    <property type="match status" value="1"/>
</dbReference>
<sequence>MRRQRFALVAAVAVLVLPPAPAVADPPSTGTPPAAASATVTLITGDRVAVRGDRVVSVAMNPRRAAVRYWRETRNGHDYVIPMDAARALAGGRLDERLFDVTGLVRQGYDDRHTGALPVIVAAPEGARSAVPAGARVTTDLGPVDMLGLDVPKATAADFFATAGEARIWLDARVSATLDQSVPMTGAPQAWQAGYQADGVPVAVLDTGIDATHPDVAGRIDAERNFSDDPDTVDHHGHGTHVASTILGSGAASGGRYRGMAPGARLLVGKVLDSRGSGAESGIIAGMQWAADQGARVINMSLGGYPDDGTDPMSVALDEISETSGALFVVAAGNFGEDATVSSPGTAGRALTVASVTKSGELSSFSSRGPRLGDNGMKPEIAGPGSDIVAARAAGTLAAESVNASYAKLSGTSMATPHVAGAAAIVAGQHPDWRAEQLKNALVSSANPIDDVNAFGQGAGLVDVARAVTQPTRVEPAAITMNATTEADLVYVNDGDEPLDLTVSADLRSRDGDPAPDGLFGLSDTLLSVPAKGTATLSLSVTPRPRQSGQFVGTVDATGDGVRLTTPVSATLAGEEHAFTVHLNDRQGNPAVANVTVQNETTGESYSDIVEDGVFAPVVPEGRYRVIGQVLDDGWNMAAVTTFALAGREVGGDTEVTVDTAAAGRVTVSVDDPTARPDISNGGTGVVSTVDGDAGPSAAGVLFGGGPTVPLYALGSPEIDGVEFAHVSQWQRPWTTVTVTGENGYELADALEQSSAGWVGAVTGPLVDVGDGTAPGDLHGKVPLLAIGAPPGDEELARRVRLLKEHGARLVLAYEYVADLSVLPVVQVYDPKAIARLRADLAKGPVEVRVDGRRDSPYSYLNAATVPGGVPDGYAFRFDRADMGRIDGRFASLRQSDYFGRIQVSMTSGELRAGFEVNTRWPQKRTDYVSPGAQWQYATAIGFDPQTYEYSGYEITSVIDMRAGERRALCLYCAPFGPELAEPQPDSQSGAPLPWAYRQGDKLTFEVPMFGSADPGTFTFMDSTNTGTTVLYRDGREVGRNDAPGRGQFDIPRGTGRYTLVSDAAKTGPEWPLSVRTRAEWTFATTPSTERTALPLLDVRYDLPLDGRDSAPAGGVAGHVDVVRQGGGGSSLVRALSVAVSFDDGATWKQARVSREGDRWKVALPGGTGFASLRATATDALDNSVTETVIRAYAVR</sequence>
<evidence type="ECO:0000256" key="5">
    <source>
        <dbReference type="PIRSR" id="PIRSR615500-1"/>
    </source>
</evidence>
<evidence type="ECO:0000313" key="11">
    <source>
        <dbReference type="Proteomes" id="UP000294927"/>
    </source>
</evidence>
<evidence type="ECO:0000259" key="9">
    <source>
        <dbReference type="Pfam" id="PF00082"/>
    </source>
</evidence>
<dbReference type="GO" id="GO:0004252">
    <property type="term" value="F:serine-type endopeptidase activity"/>
    <property type="evidence" value="ECO:0007669"/>
    <property type="project" value="UniProtKB-UniRule"/>
</dbReference>
<keyword evidence="4 6" id="KW-0720">Serine protease</keyword>
<dbReference type="InterPro" id="IPR036852">
    <property type="entry name" value="Peptidase_S8/S53_dom_sf"/>
</dbReference>
<proteinExistence type="inferred from homology"/>
<feature type="signal peptide" evidence="8">
    <location>
        <begin position="1"/>
        <end position="24"/>
    </location>
</feature>
<dbReference type="PROSITE" id="PS00138">
    <property type="entry name" value="SUBTILASE_SER"/>
    <property type="match status" value="1"/>
</dbReference>
<feature type="domain" description="Peptidase S8/S53" evidence="9">
    <location>
        <begin position="198"/>
        <end position="458"/>
    </location>
</feature>
<keyword evidence="2 6" id="KW-0645">Protease</keyword>
<evidence type="ECO:0000256" key="4">
    <source>
        <dbReference type="ARBA" id="ARBA00022825"/>
    </source>
</evidence>
<dbReference type="InterPro" id="IPR023828">
    <property type="entry name" value="Peptidase_S8_Ser-AS"/>
</dbReference>
<evidence type="ECO:0000256" key="8">
    <source>
        <dbReference type="SAM" id="SignalP"/>
    </source>
</evidence>
<evidence type="ECO:0000256" key="3">
    <source>
        <dbReference type="ARBA" id="ARBA00022801"/>
    </source>
</evidence>
<protein>
    <submittedName>
        <fullName evidence="10">Subtilisin family serine protease</fullName>
    </submittedName>
</protein>
<comment type="similarity">
    <text evidence="1 6 7">Belongs to the peptidase S8 family.</text>
</comment>
<keyword evidence="8" id="KW-0732">Signal</keyword>
<dbReference type="InterPro" id="IPR000209">
    <property type="entry name" value="Peptidase_S8/S53_dom"/>
</dbReference>
<dbReference type="Pfam" id="PF00082">
    <property type="entry name" value="Peptidase_S8"/>
    <property type="match status" value="1"/>
</dbReference>
<evidence type="ECO:0000256" key="6">
    <source>
        <dbReference type="PROSITE-ProRule" id="PRU01240"/>
    </source>
</evidence>
<accession>A0A4R7V6B4</accession>
<dbReference type="GO" id="GO:0006508">
    <property type="term" value="P:proteolysis"/>
    <property type="evidence" value="ECO:0007669"/>
    <property type="project" value="UniProtKB-KW"/>
</dbReference>
<organism evidence="10 11">
    <name type="scientific">Actinophytocola oryzae</name>
    <dbReference type="NCBI Taxonomy" id="502181"/>
    <lineage>
        <taxon>Bacteria</taxon>
        <taxon>Bacillati</taxon>
        <taxon>Actinomycetota</taxon>
        <taxon>Actinomycetes</taxon>
        <taxon>Pseudonocardiales</taxon>
        <taxon>Pseudonocardiaceae</taxon>
    </lineage>
</organism>
<dbReference type="InterPro" id="IPR023827">
    <property type="entry name" value="Peptidase_S8_Asp-AS"/>
</dbReference>
<dbReference type="Proteomes" id="UP000294927">
    <property type="component" value="Unassembled WGS sequence"/>
</dbReference>
<evidence type="ECO:0000256" key="2">
    <source>
        <dbReference type="ARBA" id="ARBA00022670"/>
    </source>
</evidence>
<dbReference type="Gene3D" id="3.40.50.200">
    <property type="entry name" value="Peptidase S8/S53 domain"/>
    <property type="match status" value="1"/>
</dbReference>
<dbReference type="PROSITE" id="PS00136">
    <property type="entry name" value="SUBTILASE_ASP"/>
    <property type="match status" value="1"/>
</dbReference>
<dbReference type="PANTHER" id="PTHR43806">
    <property type="entry name" value="PEPTIDASE S8"/>
    <property type="match status" value="1"/>
</dbReference>
<feature type="chain" id="PRO_5020391205" evidence="8">
    <location>
        <begin position="25"/>
        <end position="1196"/>
    </location>
</feature>
<comment type="caution">
    <text evidence="10">The sequence shown here is derived from an EMBL/GenBank/DDBJ whole genome shotgun (WGS) entry which is preliminary data.</text>
</comment>
<dbReference type="InterPro" id="IPR022398">
    <property type="entry name" value="Peptidase_S8_His-AS"/>
</dbReference>
<gene>
    <name evidence="10" type="ORF">CLV71_11517</name>
</gene>
<evidence type="ECO:0000256" key="7">
    <source>
        <dbReference type="RuleBase" id="RU003355"/>
    </source>
</evidence>
<keyword evidence="11" id="KW-1185">Reference proteome</keyword>
<evidence type="ECO:0000313" key="10">
    <source>
        <dbReference type="EMBL" id="TDV43555.1"/>
    </source>
</evidence>
<dbReference type="InterPro" id="IPR050131">
    <property type="entry name" value="Peptidase_S8_subtilisin-like"/>
</dbReference>
<keyword evidence="3 6" id="KW-0378">Hydrolase</keyword>
<dbReference type="SUPFAM" id="SSF52743">
    <property type="entry name" value="Subtilisin-like"/>
    <property type="match status" value="1"/>
</dbReference>
<reference evidence="10 11" key="1">
    <citation type="submission" date="2019-03" db="EMBL/GenBank/DDBJ databases">
        <title>Genomic Encyclopedia of Archaeal and Bacterial Type Strains, Phase II (KMG-II): from individual species to whole genera.</title>
        <authorList>
            <person name="Goeker M."/>
        </authorList>
    </citation>
    <scope>NUCLEOTIDE SEQUENCE [LARGE SCALE GENOMIC DNA]</scope>
    <source>
        <strain evidence="10 11">DSM 45499</strain>
    </source>
</reference>
<feature type="active site" description="Charge relay system" evidence="5 6">
    <location>
        <position position="238"/>
    </location>
</feature>
<evidence type="ECO:0000256" key="1">
    <source>
        <dbReference type="ARBA" id="ARBA00011073"/>
    </source>
</evidence>
<dbReference type="PRINTS" id="PR00723">
    <property type="entry name" value="SUBTILISIN"/>
</dbReference>
<dbReference type="InterPro" id="IPR015500">
    <property type="entry name" value="Peptidase_S8_subtilisin-rel"/>
</dbReference>
<feature type="active site" description="Charge relay system" evidence="5 6">
    <location>
        <position position="206"/>
    </location>
</feature>